<dbReference type="Proteomes" id="UP000009175">
    <property type="component" value="Chromosome"/>
</dbReference>
<dbReference type="RefSeq" id="WP_011758544.1">
    <property type="nucleotide sequence ID" value="NC_008700.1"/>
</dbReference>
<dbReference type="STRING" id="326297.Sama_0424"/>
<dbReference type="SMART" id="SM00062">
    <property type="entry name" value="PBPb"/>
    <property type="match status" value="1"/>
</dbReference>
<protein>
    <recommendedName>
        <fullName evidence="1">Solute-binding protein family 3/N-terminal domain-containing protein</fullName>
    </recommendedName>
</protein>
<dbReference type="PANTHER" id="PTHR38834">
    <property type="entry name" value="PERIPLASMIC SUBSTRATE BINDING PROTEIN FAMILY 3"/>
    <property type="match status" value="1"/>
</dbReference>
<dbReference type="OrthoDB" id="8587856at2"/>
<feature type="domain" description="Solute-binding protein family 3/N-terminal" evidence="1">
    <location>
        <begin position="29"/>
        <end position="248"/>
    </location>
</feature>
<proteinExistence type="predicted"/>
<dbReference type="PANTHER" id="PTHR38834:SF3">
    <property type="entry name" value="SOLUTE-BINDING PROTEIN FAMILY 3_N-TERMINAL DOMAIN-CONTAINING PROTEIN"/>
    <property type="match status" value="1"/>
</dbReference>
<organism evidence="2 3">
    <name type="scientific">Shewanella amazonensis (strain ATCC BAA-1098 / SB2B)</name>
    <dbReference type="NCBI Taxonomy" id="326297"/>
    <lineage>
        <taxon>Bacteria</taxon>
        <taxon>Pseudomonadati</taxon>
        <taxon>Pseudomonadota</taxon>
        <taxon>Gammaproteobacteria</taxon>
        <taxon>Alteromonadales</taxon>
        <taxon>Shewanellaceae</taxon>
        <taxon>Shewanella</taxon>
    </lineage>
</organism>
<dbReference type="AlphaFoldDB" id="A1S2M8"/>
<dbReference type="SUPFAM" id="SSF53850">
    <property type="entry name" value="Periplasmic binding protein-like II"/>
    <property type="match status" value="1"/>
</dbReference>
<dbReference type="Pfam" id="PF00497">
    <property type="entry name" value="SBP_bac_3"/>
    <property type="match status" value="1"/>
</dbReference>
<accession>A1S2M8</accession>
<dbReference type="InterPro" id="IPR001638">
    <property type="entry name" value="Solute-binding_3/MltF_N"/>
</dbReference>
<sequence length="256" mass="28877">MHHSFRLLLLLLTVLPGITAPLAQEKLNSLSFLTEEYPPFNFTRDGKVQGIAVDLLLSAAALEGQSISHESIRVYPWTRAYAMALRGHNMVLFSTTRTAERESLFHWVGPIAPMRIVLIAPRQRHIRINSLADLKDKRIGVVTNDIGEEVLAQLGLADQLQSNASADLLLKMMARGRIDLWAYEETVAKWLIKESGMSFDDFEVVYLLRDAELYYAFSRDVPEALRVQLQHALDTLKTPLADATSGWATITQKYLQ</sequence>
<dbReference type="HOGENOM" id="CLU_064076_1_2_6"/>
<dbReference type="eggNOG" id="COG0834">
    <property type="taxonomic scope" value="Bacteria"/>
</dbReference>
<dbReference type="EMBL" id="CP000507">
    <property type="protein sequence ID" value="ABL98634.1"/>
    <property type="molecule type" value="Genomic_DNA"/>
</dbReference>
<name>A1S2M8_SHEAM</name>
<evidence type="ECO:0000313" key="3">
    <source>
        <dbReference type="Proteomes" id="UP000009175"/>
    </source>
</evidence>
<evidence type="ECO:0000259" key="1">
    <source>
        <dbReference type="SMART" id="SM00062"/>
    </source>
</evidence>
<keyword evidence="3" id="KW-1185">Reference proteome</keyword>
<evidence type="ECO:0000313" key="2">
    <source>
        <dbReference type="EMBL" id="ABL98634.1"/>
    </source>
</evidence>
<gene>
    <name evidence="2" type="ordered locus">Sama_0424</name>
</gene>
<dbReference type="KEGG" id="saz:Sama_0424"/>
<dbReference type="Gene3D" id="3.40.190.10">
    <property type="entry name" value="Periplasmic binding protein-like II"/>
    <property type="match status" value="2"/>
</dbReference>
<reference evidence="2 3" key="1">
    <citation type="submission" date="2006-12" db="EMBL/GenBank/DDBJ databases">
        <title>Complete sequence of Shewanella amazonensis SB2B.</title>
        <authorList>
            <consortium name="US DOE Joint Genome Institute"/>
            <person name="Copeland A."/>
            <person name="Lucas S."/>
            <person name="Lapidus A."/>
            <person name="Barry K."/>
            <person name="Detter J.C."/>
            <person name="Glavina del Rio T."/>
            <person name="Hammon N."/>
            <person name="Israni S."/>
            <person name="Dalin E."/>
            <person name="Tice H."/>
            <person name="Pitluck S."/>
            <person name="Munk A.C."/>
            <person name="Brettin T."/>
            <person name="Bruce D."/>
            <person name="Han C."/>
            <person name="Tapia R."/>
            <person name="Gilna P."/>
            <person name="Schmutz J."/>
            <person name="Larimer F."/>
            <person name="Land M."/>
            <person name="Hauser L."/>
            <person name="Kyrpides N."/>
            <person name="Mikhailova N."/>
            <person name="Fredrickson J."/>
            <person name="Richardson P."/>
        </authorList>
    </citation>
    <scope>NUCLEOTIDE SEQUENCE [LARGE SCALE GENOMIC DNA]</scope>
    <source>
        <strain evidence="3">ATCC BAA-1098 / SB2B</strain>
    </source>
</reference>